<dbReference type="InterPro" id="IPR023799">
    <property type="entry name" value="RbfA_dom_sf"/>
</dbReference>
<dbReference type="OrthoDB" id="307788at2"/>
<dbReference type="InterPro" id="IPR015946">
    <property type="entry name" value="KH_dom-like_a/b"/>
</dbReference>
<feature type="region of interest" description="Disordered" evidence="3">
    <location>
        <begin position="123"/>
        <end position="146"/>
    </location>
</feature>
<keyword evidence="5" id="KW-1185">Reference proteome</keyword>
<comment type="similarity">
    <text evidence="2">Belongs to the RbfA family.</text>
</comment>
<dbReference type="RefSeq" id="WP_145186453.1">
    <property type="nucleotide sequence ID" value="NZ_CP036290.1"/>
</dbReference>
<comment type="subunit">
    <text evidence="2">Monomer. Binds 30S ribosomal subunits, but not 50S ribosomal subunits or 70S ribosomes.</text>
</comment>
<dbReference type="AlphaFoldDB" id="A0A518CZE9"/>
<proteinExistence type="inferred from homology"/>
<evidence type="ECO:0000313" key="5">
    <source>
        <dbReference type="Proteomes" id="UP000319342"/>
    </source>
</evidence>
<dbReference type="GO" id="GO:0043024">
    <property type="term" value="F:ribosomal small subunit binding"/>
    <property type="evidence" value="ECO:0007669"/>
    <property type="project" value="TreeGrafter"/>
</dbReference>
<dbReference type="GO" id="GO:0005829">
    <property type="term" value="C:cytosol"/>
    <property type="evidence" value="ECO:0007669"/>
    <property type="project" value="TreeGrafter"/>
</dbReference>
<evidence type="ECO:0000313" key="4">
    <source>
        <dbReference type="EMBL" id="QDU84606.1"/>
    </source>
</evidence>
<evidence type="ECO:0000256" key="3">
    <source>
        <dbReference type="SAM" id="MobiDB-lite"/>
    </source>
</evidence>
<dbReference type="Pfam" id="PF02033">
    <property type="entry name" value="RBFA"/>
    <property type="match status" value="1"/>
</dbReference>
<keyword evidence="1 2" id="KW-0690">Ribosome biogenesis</keyword>
<dbReference type="Proteomes" id="UP000319342">
    <property type="component" value="Chromosome"/>
</dbReference>
<dbReference type="InterPro" id="IPR000238">
    <property type="entry name" value="RbfA"/>
</dbReference>
<dbReference type="SUPFAM" id="SSF89919">
    <property type="entry name" value="Ribosome-binding factor A, RbfA"/>
    <property type="match status" value="1"/>
</dbReference>
<dbReference type="NCBIfam" id="TIGR00082">
    <property type="entry name" value="rbfA"/>
    <property type="match status" value="1"/>
</dbReference>
<comment type="function">
    <text evidence="2">One of several proteins that assist in the late maturation steps of the functional core of the 30S ribosomal subunit. Associates with free 30S ribosomal subunits (but not with 30S subunits that are part of 70S ribosomes or polysomes). Required for efficient processing of 16S rRNA. May interact with the 5'-terminal helix region of 16S rRNA.</text>
</comment>
<feature type="compositionally biased region" description="Acidic residues" evidence="3">
    <location>
        <begin position="125"/>
        <end position="136"/>
    </location>
</feature>
<dbReference type="PANTHER" id="PTHR33515">
    <property type="entry name" value="RIBOSOME-BINDING FACTOR A, CHLOROPLASTIC-RELATED"/>
    <property type="match status" value="1"/>
</dbReference>
<dbReference type="GO" id="GO:0030490">
    <property type="term" value="P:maturation of SSU-rRNA"/>
    <property type="evidence" value="ECO:0007669"/>
    <property type="project" value="UniProtKB-UniRule"/>
</dbReference>
<accession>A0A518CZE9</accession>
<protein>
    <recommendedName>
        <fullName evidence="2">Ribosome-binding factor A</fullName>
    </recommendedName>
</protein>
<dbReference type="Gene3D" id="3.30.300.20">
    <property type="match status" value="1"/>
</dbReference>
<keyword evidence="2" id="KW-0963">Cytoplasm</keyword>
<evidence type="ECO:0000256" key="1">
    <source>
        <dbReference type="ARBA" id="ARBA00022517"/>
    </source>
</evidence>
<name>A0A518CZE9_9BACT</name>
<reference evidence="4 5" key="1">
    <citation type="submission" date="2019-02" db="EMBL/GenBank/DDBJ databases">
        <title>Deep-cultivation of Planctomycetes and their phenomic and genomic characterization uncovers novel biology.</title>
        <authorList>
            <person name="Wiegand S."/>
            <person name="Jogler M."/>
            <person name="Boedeker C."/>
            <person name="Pinto D."/>
            <person name="Vollmers J."/>
            <person name="Rivas-Marin E."/>
            <person name="Kohn T."/>
            <person name="Peeters S.H."/>
            <person name="Heuer A."/>
            <person name="Rast P."/>
            <person name="Oberbeckmann S."/>
            <person name="Bunk B."/>
            <person name="Jeske O."/>
            <person name="Meyerdierks A."/>
            <person name="Storesund J.E."/>
            <person name="Kallscheuer N."/>
            <person name="Luecker S."/>
            <person name="Lage O.M."/>
            <person name="Pohl T."/>
            <person name="Merkel B.J."/>
            <person name="Hornburger P."/>
            <person name="Mueller R.-W."/>
            <person name="Bruemmer F."/>
            <person name="Labrenz M."/>
            <person name="Spormann A.M."/>
            <person name="Op den Camp H."/>
            <person name="Overmann J."/>
            <person name="Amann R."/>
            <person name="Jetten M.S.M."/>
            <person name="Mascher T."/>
            <person name="Medema M.H."/>
            <person name="Devos D.P."/>
            <person name="Kaster A.-K."/>
            <person name="Ovreas L."/>
            <person name="Rohde M."/>
            <person name="Galperin M.Y."/>
            <person name="Jogler C."/>
        </authorList>
    </citation>
    <scope>NUCLEOTIDE SEQUENCE [LARGE SCALE GENOMIC DNA]</scope>
    <source>
        <strain evidence="4 5">Pla163</strain>
    </source>
</reference>
<organism evidence="4 5">
    <name type="scientific">Rohdeia mirabilis</name>
    <dbReference type="NCBI Taxonomy" id="2528008"/>
    <lineage>
        <taxon>Bacteria</taxon>
        <taxon>Pseudomonadati</taxon>
        <taxon>Planctomycetota</taxon>
        <taxon>Planctomycetia</taxon>
        <taxon>Planctomycetia incertae sedis</taxon>
        <taxon>Rohdeia</taxon>
    </lineage>
</organism>
<dbReference type="EMBL" id="CP036290">
    <property type="protein sequence ID" value="QDU84606.1"/>
    <property type="molecule type" value="Genomic_DNA"/>
</dbReference>
<comment type="subcellular location">
    <subcellularLocation>
        <location evidence="2">Cytoplasm</location>
    </subcellularLocation>
</comment>
<evidence type="ECO:0000256" key="2">
    <source>
        <dbReference type="HAMAP-Rule" id="MF_00003"/>
    </source>
</evidence>
<gene>
    <name evidence="2 4" type="primary">rbfA</name>
    <name evidence="4" type="ORF">Pla163_17170</name>
</gene>
<dbReference type="PANTHER" id="PTHR33515:SF1">
    <property type="entry name" value="RIBOSOME-BINDING FACTOR A, CHLOROPLASTIC-RELATED"/>
    <property type="match status" value="1"/>
</dbReference>
<sequence>MTNPRTIARLESRILERAAHCVEFELADPRITLVTLTGCELTNDLASVRIKYSVMGSDADQRRTHRALEDAAGFVQRQVGRVLRTRRIPRITWIFDESVRLAAEMDAAIRAAIARDEAIKSGAIEDSDADADEDGVWSDPDHLDARTADQLAEDEYQEFLDERRDEPAD</sequence>
<dbReference type="HAMAP" id="MF_00003">
    <property type="entry name" value="RbfA"/>
    <property type="match status" value="1"/>
</dbReference>